<dbReference type="PANTHER" id="PTHR42985">
    <property type="entry name" value="SODIUM-COUPLED MONOCARBOXYLATE TRANSPORTER"/>
    <property type="match status" value="1"/>
</dbReference>
<keyword evidence="7" id="KW-0915">Sodium</keyword>
<evidence type="ECO:0000256" key="1">
    <source>
        <dbReference type="ARBA" id="ARBA00004651"/>
    </source>
</evidence>
<feature type="transmembrane region" description="Helical" evidence="12">
    <location>
        <begin position="183"/>
        <end position="201"/>
    </location>
</feature>
<dbReference type="PANTHER" id="PTHR42985:SF47">
    <property type="entry name" value="INTEGRAL MEMBRANE TRANSPORT PROTEIN"/>
    <property type="match status" value="1"/>
</dbReference>
<evidence type="ECO:0000256" key="6">
    <source>
        <dbReference type="ARBA" id="ARBA00022989"/>
    </source>
</evidence>
<dbReference type="CDD" id="cd10326">
    <property type="entry name" value="SLC5sbd_NIS-like"/>
    <property type="match status" value="1"/>
</dbReference>
<dbReference type="GO" id="GO:0015293">
    <property type="term" value="F:symporter activity"/>
    <property type="evidence" value="ECO:0007669"/>
    <property type="project" value="TreeGrafter"/>
</dbReference>
<protein>
    <recommendedName>
        <fullName evidence="15">Solute:sodium symporter (SSS) family transporter</fullName>
    </recommendedName>
</protein>
<dbReference type="PROSITE" id="PS50283">
    <property type="entry name" value="NA_SOLUT_SYMP_3"/>
    <property type="match status" value="1"/>
</dbReference>
<dbReference type="eggNOG" id="COG0591">
    <property type="taxonomic scope" value="Bacteria"/>
</dbReference>
<accession>H1DH95</accession>
<keyword evidence="14" id="KW-1185">Reference proteome</keyword>
<gene>
    <name evidence="13" type="ORF">HMPREF9449_01631</name>
</gene>
<evidence type="ECO:0000256" key="8">
    <source>
        <dbReference type="ARBA" id="ARBA00023065"/>
    </source>
</evidence>
<feature type="transmembrane region" description="Helical" evidence="12">
    <location>
        <begin position="236"/>
        <end position="253"/>
    </location>
</feature>
<evidence type="ECO:0000313" key="13">
    <source>
        <dbReference type="EMBL" id="EHP47778.1"/>
    </source>
</evidence>
<dbReference type="InterPro" id="IPR001734">
    <property type="entry name" value="Na/solute_symporter"/>
</dbReference>
<keyword evidence="6 12" id="KW-1133">Transmembrane helix</keyword>
<evidence type="ECO:0000256" key="11">
    <source>
        <dbReference type="RuleBase" id="RU362091"/>
    </source>
</evidence>
<dbReference type="Pfam" id="PF00474">
    <property type="entry name" value="SSF"/>
    <property type="match status" value="1"/>
</dbReference>
<feature type="transmembrane region" description="Helical" evidence="12">
    <location>
        <begin position="43"/>
        <end position="66"/>
    </location>
</feature>
<keyword evidence="4" id="KW-1003">Cell membrane</keyword>
<feature type="transmembrane region" description="Helical" evidence="12">
    <location>
        <begin position="432"/>
        <end position="451"/>
    </location>
</feature>
<name>H1DH95_9BACT</name>
<evidence type="ECO:0000256" key="4">
    <source>
        <dbReference type="ARBA" id="ARBA00022475"/>
    </source>
</evidence>
<evidence type="ECO:0000256" key="12">
    <source>
        <dbReference type="SAM" id="Phobius"/>
    </source>
</evidence>
<feature type="transmembrane region" description="Helical" evidence="12">
    <location>
        <begin position="274"/>
        <end position="298"/>
    </location>
</feature>
<evidence type="ECO:0000313" key="14">
    <source>
        <dbReference type="Proteomes" id="UP000004892"/>
    </source>
</evidence>
<feature type="transmembrane region" description="Helical" evidence="12">
    <location>
        <begin position="318"/>
        <end position="339"/>
    </location>
</feature>
<evidence type="ECO:0000256" key="9">
    <source>
        <dbReference type="ARBA" id="ARBA00023136"/>
    </source>
</evidence>
<keyword evidence="3" id="KW-0813">Transport</keyword>
<sequence length="481" mass="54683">MNPWLSIFILTAYFALILLISWYTSRHSTAADFYKGGGKSPWWAVAFGMIGTTLSGVTFISVPGWVSSPAKMTYFAVILGNFVGYILIAHILLPLYYKLNLTSIYTYVEQRFGYRAYKTSASLFLLSKMIGAAFRLFIVTLVLQIMIFAPLHIPFVLNVLFSVFILWAYTFKGGIKVIIWTDLIQTFFLVFAVIFTIFSIQKALGFSLGEMISSMAHNPQAQIFDFQNFWSNPNNFWKQFIAGIFIAIVMNGLDQDMMQKNLSLKNIREAKKNFLSFSLAFIPVNFIFMCLGVLFFIYMQTNGIPIPAKTDSIYPLLATHYLSLATGIFFMLGVIAAAFSSANSALIAMTTSFTVDILNIQHQPEKWQKRIRFYTHLVNAAILAAVIILFNAFNNESVVYAIFKFAGYTYGPLLGLFFIGIFFQIRIQDKAIPYIAFFSILFTVLIDRYSVFLLNGYRFGFEILLINGLITILGLLLFRRR</sequence>
<feature type="transmembrane region" description="Helical" evidence="12">
    <location>
        <begin position="153"/>
        <end position="171"/>
    </location>
</feature>
<dbReference type="AlphaFoldDB" id="H1DH95"/>
<dbReference type="GeneID" id="98069196"/>
<keyword evidence="9 12" id="KW-0472">Membrane</keyword>
<evidence type="ECO:0000256" key="5">
    <source>
        <dbReference type="ARBA" id="ARBA00022692"/>
    </source>
</evidence>
<evidence type="ECO:0000256" key="10">
    <source>
        <dbReference type="ARBA" id="ARBA00023201"/>
    </source>
</evidence>
<dbReference type="InterPro" id="IPR038377">
    <property type="entry name" value="Na/Glc_symporter_sf"/>
</dbReference>
<dbReference type="Gene3D" id="1.20.1730.10">
    <property type="entry name" value="Sodium/glucose cotransporter"/>
    <property type="match status" value="1"/>
</dbReference>
<dbReference type="GO" id="GO:0005886">
    <property type="term" value="C:plasma membrane"/>
    <property type="evidence" value="ECO:0007669"/>
    <property type="project" value="UniProtKB-SubCell"/>
</dbReference>
<feature type="transmembrane region" description="Helical" evidence="12">
    <location>
        <begin position="373"/>
        <end position="393"/>
    </location>
</feature>
<keyword evidence="8" id="KW-0406">Ion transport</keyword>
<evidence type="ECO:0000256" key="7">
    <source>
        <dbReference type="ARBA" id="ARBA00023053"/>
    </source>
</evidence>
<feature type="transmembrane region" description="Helical" evidence="12">
    <location>
        <begin position="123"/>
        <end position="147"/>
    </location>
</feature>
<proteinExistence type="inferred from homology"/>
<organism evidence="13 14">
    <name type="scientific">Odoribacter laneus YIT 12061</name>
    <dbReference type="NCBI Taxonomy" id="742817"/>
    <lineage>
        <taxon>Bacteria</taxon>
        <taxon>Pseudomonadati</taxon>
        <taxon>Bacteroidota</taxon>
        <taxon>Bacteroidia</taxon>
        <taxon>Bacteroidales</taxon>
        <taxon>Odoribacteraceae</taxon>
        <taxon>Odoribacter</taxon>
    </lineage>
</organism>
<dbReference type="InterPro" id="IPR051163">
    <property type="entry name" value="Sodium:Solute_Symporter_SSF"/>
</dbReference>
<feature type="transmembrane region" description="Helical" evidence="12">
    <location>
        <begin position="72"/>
        <end position="97"/>
    </location>
</feature>
<dbReference type="GO" id="GO:0006814">
    <property type="term" value="P:sodium ion transport"/>
    <property type="evidence" value="ECO:0007669"/>
    <property type="project" value="UniProtKB-KW"/>
</dbReference>
<evidence type="ECO:0008006" key="15">
    <source>
        <dbReference type="Google" id="ProtNLM"/>
    </source>
</evidence>
<feature type="transmembrane region" description="Helical" evidence="12">
    <location>
        <begin position="457"/>
        <end position="478"/>
    </location>
</feature>
<comment type="caution">
    <text evidence="13">The sequence shown here is derived from an EMBL/GenBank/DDBJ whole genome shotgun (WGS) entry which is preliminary data.</text>
</comment>
<evidence type="ECO:0000256" key="2">
    <source>
        <dbReference type="ARBA" id="ARBA00006434"/>
    </source>
</evidence>
<dbReference type="Proteomes" id="UP000004892">
    <property type="component" value="Unassembled WGS sequence"/>
</dbReference>
<comment type="similarity">
    <text evidence="2 11">Belongs to the sodium:solute symporter (SSF) (TC 2.A.21) family.</text>
</comment>
<dbReference type="HOGENOM" id="CLU_018808_11_4_10"/>
<feature type="transmembrane region" description="Helical" evidence="12">
    <location>
        <begin position="6"/>
        <end position="23"/>
    </location>
</feature>
<dbReference type="PATRIC" id="fig|742817.3.peg.1741"/>
<keyword evidence="5 12" id="KW-0812">Transmembrane</keyword>
<dbReference type="STRING" id="742817.HMPREF9449_01631"/>
<dbReference type="RefSeq" id="WP_009136779.1">
    <property type="nucleotide sequence ID" value="NZ_JH594596.1"/>
</dbReference>
<reference evidence="13 14" key="1">
    <citation type="submission" date="2012-01" db="EMBL/GenBank/DDBJ databases">
        <title>The Genome Sequence of Odoribacter laneus YIT 12061.</title>
        <authorList>
            <consortium name="The Broad Institute Genome Sequencing Platform"/>
            <person name="Earl A."/>
            <person name="Ward D."/>
            <person name="Feldgarden M."/>
            <person name="Gevers D."/>
            <person name="Morotomi M."/>
            <person name="Young S.K."/>
            <person name="Zeng Q."/>
            <person name="Gargeya S."/>
            <person name="Fitzgerald M."/>
            <person name="Haas B."/>
            <person name="Abouelleil A."/>
            <person name="Alvarado L."/>
            <person name="Arachchi H.M."/>
            <person name="Berlin A."/>
            <person name="Chapman S.B."/>
            <person name="Gearin G."/>
            <person name="Goldberg J."/>
            <person name="Griggs A."/>
            <person name="Gujja S."/>
            <person name="Hansen M."/>
            <person name="Heiman D."/>
            <person name="Howarth C."/>
            <person name="Larimer J."/>
            <person name="Lui A."/>
            <person name="MacDonald P.J.P."/>
            <person name="McCowen C."/>
            <person name="Montmayeur A."/>
            <person name="Murphy C."/>
            <person name="Neiman D."/>
            <person name="Pearson M."/>
            <person name="Priest M."/>
            <person name="Roberts A."/>
            <person name="Saif S."/>
            <person name="Shea T."/>
            <person name="Sisk P."/>
            <person name="Stolte C."/>
            <person name="Sykes S."/>
            <person name="Wortman J."/>
            <person name="Nusbaum C."/>
            <person name="Birren B."/>
        </authorList>
    </citation>
    <scope>NUCLEOTIDE SEQUENCE [LARGE SCALE GENOMIC DNA]</scope>
    <source>
        <strain evidence="13 14">YIT 12061</strain>
    </source>
</reference>
<keyword evidence="10" id="KW-0739">Sodium transport</keyword>
<comment type="subcellular location">
    <subcellularLocation>
        <location evidence="1">Cell membrane</location>
        <topology evidence="1">Multi-pass membrane protein</topology>
    </subcellularLocation>
</comment>
<feature type="transmembrane region" description="Helical" evidence="12">
    <location>
        <begin position="405"/>
        <end position="425"/>
    </location>
</feature>
<dbReference type="EMBL" id="ADMC01000022">
    <property type="protein sequence ID" value="EHP47778.1"/>
    <property type="molecule type" value="Genomic_DNA"/>
</dbReference>
<evidence type="ECO:0000256" key="3">
    <source>
        <dbReference type="ARBA" id="ARBA00022448"/>
    </source>
</evidence>